<dbReference type="RefSeq" id="WP_316433121.1">
    <property type="nucleotide sequence ID" value="NZ_CP053586.1"/>
</dbReference>
<feature type="transmembrane region" description="Helical" evidence="5">
    <location>
        <begin position="269"/>
        <end position="290"/>
    </location>
</feature>
<gene>
    <name evidence="7" type="ORF">HJG54_02315</name>
</gene>
<evidence type="ECO:0000256" key="5">
    <source>
        <dbReference type="SAM" id="Phobius"/>
    </source>
</evidence>
<feature type="transmembrane region" description="Helical" evidence="5">
    <location>
        <begin position="358"/>
        <end position="378"/>
    </location>
</feature>
<dbReference type="EMBL" id="CP053586">
    <property type="protein sequence ID" value="WNZ21814.1"/>
    <property type="molecule type" value="Genomic_DNA"/>
</dbReference>
<evidence type="ECO:0000256" key="3">
    <source>
        <dbReference type="ARBA" id="ARBA00022989"/>
    </source>
</evidence>
<sequence>MNLAVDAPPPDDSLEASLSLAIPTLPQSELPSQTQSPSDARAAIRRSLHASTLDGVFAAVFSNATGGAILSGFFLELGASSSQIGLLAAIPMLANLLQPLGAYISELTTSRHLYCLWIYGVSRSLWLFLALAIGWTTWQHGNLHWLLLGTLVVAAASHLLGALGSAAWMSWMAVLVPRRIRGRYFGFRNSAANLTNLIAMPLMGLLISHWYGGSIQGYSVVLGLGIVAGIISLAFQGFMVDVNPQVQHNLAATPTTSDETTSTSTQTSLIAYLVFFTGWTFAFNLSAPFYNLYLFNALHLDISLVMLYNSLSAGANLALLMLWGKLADRFGNRPILLSMGILMAVLPLLWLGTGATPWSIWVWFPLLHIFSGAIWAGVDLCSSNLQIGIAPMQKQSAYFGLVAALAGISGAFGTIAGGFLAEIDLIGGVLGLFALSSILRLISLLPLVFVQERHGQPLSQLMRMLFPKVEATEQKLTGI</sequence>
<accession>A0AA96WB61</accession>
<dbReference type="InterPro" id="IPR011701">
    <property type="entry name" value="MFS"/>
</dbReference>
<evidence type="ECO:0000256" key="4">
    <source>
        <dbReference type="ARBA" id="ARBA00023136"/>
    </source>
</evidence>
<dbReference type="InterPro" id="IPR036259">
    <property type="entry name" value="MFS_trans_sf"/>
</dbReference>
<dbReference type="Gene3D" id="1.20.1250.20">
    <property type="entry name" value="MFS general substrate transporter like domains"/>
    <property type="match status" value="2"/>
</dbReference>
<dbReference type="Pfam" id="PF07690">
    <property type="entry name" value="MFS_1"/>
    <property type="match status" value="1"/>
</dbReference>
<feature type="transmembrane region" description="Helical" evidence="5">
    <location>
        <begin position="335"/>
        <end position="352"/>
    </location>
</feature>
<evidence type="ECO:0000256" key="2">
    <source>
        <dbReference type="ARBA" id="ARBA00022692"/>
    </source>
</evidence>
<feature type="transmembrane region" description="Helical" evidence="5">
    <location>
        <begin position="144"/>
        <end position="171"/>
    </location>
</feature>
<feature type="transmembrane region" description="Helical" evidence="5">
    <location>
        <begin position="81"/>
        <end position="104"/>
    </location>
</feature>
<dbReference type="SUPFAM" id="SSF103473">
    <property type="entry name" value="MFS general substrate transporter"/>
    <property type="match status" value="1"/>
</dbReference>
<evidence type="ECO:0000313" key="7">
    <source>
        <dbReference type="EMBL" id="WNZ21814.1"/>
    </source>
</evidence>
<dbReference type="InterPro" id="IPR020846">
    <property type="entry name" value="MFS_dom"/>
</dbReference>
<evidence type="ECO:0000259" key="6">
    <source>
        <dbReference type="PROSITE" id="PS50850"/>
    </source>
</evidence>
<dbReference type="PANTHER" id="PTHR23526:SF2">
    <property type="entry name" value="MAJOR FACILITATOR SUPERFAMILY (MFS) PROFILE DOMAIN-CONTAINING PROTEIN"/>
    <property type="match status" value="1"/>
</dbReference>
<dbReference type="PROSITE" id="PS50850">
    <property type="entry name" value="MFS"/>
    <property type="match status" value="1"/>
</dbReference>
<dbReference type="PANTHER" id="PTHR23526">
    <property type="entry name" value="INTEGRAL MEMBRANE TRANSPORT PROTEIN-RELATED"/>
    <property type="match status" value="1"/>
</dbReference>
<organism evidence="7">
    <name type="scientific">Leptolyngbya sp. NK1-12</name>
    <dbReference type="NCBI Taxonomy" id="2547451"/>
    <lineage>
        <taxon>Bacteria</taxon>
        <taxon>Bacillati</taxon>
        <taxon>Cyanobacteriota</taxon>
        <taxon>Cyanophyceae</taxon>
        <taxon>Leptolyngbyales</taxon>
        <taxon>Leptolyngbyaceae</taxon>
        <taxon>Leptolyngbya group</taxon>
        <taxon>Leptolyngbya</taxon>
    </lineage>
</organism>
<keyword evidence="4 5" id="KW-0472">Membrane</keyword>
<reference evidence="7" key="1">
    <citation type="submission" date="2020-05" db="EMBL/GenBank/DDBJ databases">
        <authorList>
            <person name="Zhu T."/>
            <person name="Keshari N."/>
            <person name="Lu X."/>
        </authorList>
    </citation>
    <scope>NUCLEOTIDE SEQUENCE</scope>
    <source>
        <strain evidence="7">NK1-12</strain>
    </source>
</reference>
<protein>
    <submittedName>
        <fullName evidence="7">MFS transporter</fullName>
    </submittedName>
</protein>
<evidence type="ECO:0000256" key="1">
    <source>
        <dbReference type="ARBA" id="ARBA00004651"/>
    </source>
</evidence>
<keyword evidence="3 5" id="KW-1133">Transmembrane helix</keyword>
<feature type="transmembrane region" description="Helical" evidence="5">
    <location>
        <begin position="425"/>
        <end position="450"/>
    </location>
</feature>
<feature type="domain" description="Major facilitator superfamily (MFS) profile" evidence="6">
    <location>
        <begin position="266"/>
        <end position="479"/>
    </location>
</feature>
<dbReference type="InterPro" id="IPR052528">
    <property type="entry name" value="Sugar_transport-like"/>
</dbReference>
<comment type="subcellular location">
    <subcellularLocation>
        <location evidence="1">Cell membrane</location>
        <topology evidence="1">Multi-pass membrane protein</topology>
    </subcellularLocation>
</comment>
<feature type="transmembrane region" description="Helical" evidence="5">
    <location>
        <begin position="116"/>
        <end position="138"/>
    </location>
</feature>
<dbReference type="GO" id="GO:0005886">
    <property type="term" value="C:plasma membrane"/>
    <property type="evidence" value="ECO:0007669"/>
    <property type="project" value="UniProtKB-SubCell"/>
</dbReference>
<feature type="transmembrane region" description="Helical" evidence="5">
    <location>
        <begin position="302"/>
        <end position="323"/>
    </location>
</feature>
<keyword evidence="2 5" id="KW-0812">Transmembrane</keyword>
<feature type="transmembrane region" description="Helical" evidence="5">
    <location>
        <begin position="217"/>
        <end position="235"/>
    </location>
</feature>
<proteinExistence type="predicted"/>
<feature type="transmembrane region" description="Helical" evidence="5">
    <location>
        <begin position="398"/>
        <end position="419"/>
    </location>
</feature>
<feature type="transmembrane region" description="Helical" evidence="5">
    <location>
        <begin position="191"/>
        <end position="211"/>
    </location>
</feature>
<dbReference type="GO" id="GO:0022857">
    <property type="term" value="F:transmembrane transporter activity"/>
    <property type="evidence" value="ECO:0007669"/>
    <property type="project" value="InterPro"/>
</dbReference>
<feature type="transmembrane region" description="Helical" evidence="5">
    <location>
        <begin position="55"/>
        <end position="75"/>
    </location>
</feature>
<dbReference type="AlphaFoldDB" id="A0AA96WB61"/>
<name>A0AA96WB61_9CYAN</name>